<dbReference type="EC" id="3.2.1.17" evidence="7"/>
<dbReference type="InterPro" id="IPR002196">
    <property type="entry name" value="Glyco_hydro_24"/>
</dbReference>
<comment type="catalytic activity">
    <reaction evidence="1 7">
        <text>Hydrolysis of (1-&gt;4)-beta-linkages between N-acetylmuramic acid and N-acetyl-D-glucosamine residues in a peptidoglycan and between N-acetyl-D-glucosamine residues in chitodextrins.</text>
        <dbReference type="EC" id="3.2.1.17"/>
    </reaction>
</comment>
<evidence type="ECO:0000256" key="3">
    <source>
        <dbReference type="ARBA" id="ARBA00022638"/>
    </source>
</evidence>
<dbReference type="GO" id="GO:0031640">
    <property type="term" value="P:killing of cells of another organism"/>
    <property type="evidence" value="ECO:0007669"/>
    <property type="project" value="UniProtKB-KW"/>
</dbReference>
<dbReference type="CDD" id="cd00737">
    <property type="entry name" value="lyz_endolysin_autolysin"/>
    <property type="match status" value="1"/>
</dbReference>
<dbReference type="PANTHER" id="PTHR38107:SF3">
    <property type="entry name" value="LYSOZYME RRRD-RELATED"/>
    <property type="match status" value="1"/>
</dbReference>
<accession>A0A7W4PJ44</accession>
<dbReference type="RefSeq" id="WP_183008129.1">
    <property type="nucleotide sequence ID" value="NZ_JABEQP010000002.1"/>
</dbReference>
<evidence type="ECO:0000256" key="4">
    <source>
        <dbReference type="ARBA" id="ARBA00022801"/>
    </source>
</evidence>
<dbReference type="Pfam" id="PF00959">
    <property type="entry name" value="Phage_lysozyme"/>
    <property type="match status" value="1"/>
</dbReference>
<dbReference type="SUPFAM" id="SSF53955">
    <property type="entry name" value="Lysozyme-like"/>
    <property type="match status" value="1"/>
</dbReference>
<keyword evidence="2 7" id="KW-0929">Antimicrobial</keyword>
<proteinExistence type="inferred from homology"/>
<dbReference type="Gene3D" id="1.10.530.40">
    <property type="match status" value="1"/>
</dbReference>
<dbReference type="InterPro" id="IPR033907">
    <property type="entry name" value="Endolysin_autolysin"/>
</dbReference>
<dbReference type="InterPro" id="IPR023347">
    <property type="entry name" value="Lysozyme_dom_sf"/>
</dbReference>
<evidence type="ECO:0000256" key="6">
    <source>
        <dbReference type="ARBA" id="ARBA00023295"/>
    </source>
</evidence>
<dbReference type="Proteomes" id="UP000530320">
    <property type="component" value="Unassembled WGS sequence"/>
</dbReference>
<gene>
    <name evidence="8" type="ORF">HLH44_03525</name>
</gene>
<comment type="similarity">
    <text evidence="7">Belongs to the glycosyl hydrolase 24 family.</text>
</comment>
<evidence type="ECO:0000256" key="1">
    <source>
        <dbReference type="ARBA" id="ARBA00000632"/>
    </source>
</evidence>
<evidence type="ECO:0000313" key="9">
    <source>
        <dbReference type="Proteomes" id="UP000530320"/>
    </source>
</evidence>
<name>A0A7W4PJ44_9PROT</name>
<dbReference type="AlphaFoldDB" id="A0A7W4PJ44"/>
<organism evidence="8 9">
    <name type="scientific">Gluconacetobacter dulcium</name>
    <dbReference type="NCBI Taxonomy" id="2729096"/>
    <lineage>
        <taxon>Bacteria</taxon>
        <taxon>Pseudomonadati</taxon>
        <taxon>Pseudomonadota</taxon>
        <taxon>Alphaproteobacteria</taxon>
        <taxon>Acetobacterales</taxon>
        <taxon>Acetobacteraceae</taxon>
        <taxon>Gluconacetobacter</taxon>
    </lineage>
</organism>
<sequence length="162" mass="17175">MEMDSLAVADLLLRRLEGLRLAPYQDIAGLWTIGCGNRCLADGSPVTAATAPITEDAAVALLTGTVAALRVKLRALVHVPLSACQEGAVLSWQYNVGTSAAASSTLLRLLNAGRFDGASAQFAVWNKIRDPHTGRLVVSQGLVNRREIERAAFLGRLPSPLS</sequence>
<keyword evidence="3 7" id="KW-0081">Bacteriolytic enzyme</keyword>
<dbReference type="InterPro" id="IPR023346">
    <property type="entry name" value="Lysozyme-like_dom_sf"/>
</dbReference>
<dbReference type="InterPro" id="IPR051018">
    <property type="entry name" value="Bacteriophage_GH24"/>
</dbReference>
<evidence type="ECO:0000313" key="8">
    <source>
        <dbReference type="EMBL" id="MBB2196541.1"/>
    </source>
</evidence>
<dbReference type="GO" id="GO:0016998">
    <property type="term" value="P:cell wall macromolecule catabolic process"/>
    <property type="evidence" value="ECO:0007669"/>
    <property type="project" value="InterPro"/>
</dbReference>
<reference evidence="8 9" key="1">
    <citation type="submission" date="2020-04" db="EMBL/GenBank/DDBJ databases">
        <title>Description of novel Gluconacetobacter.</title>
        <authorList>
            <person name="Sombolestani A."/>
        </authorList>
    </citation>
    <scope>NUCLEOTIDE SEQUENCE [LARGE SCALE GENOMIC DNA]</scope>
    <source>
        <strain evidence="8 9">LMG 22058</strain>
    </source>
</reference>
<dbReference type="InterPro" id="IPR034690">
    <property type="entry name" value="Endolysin_T4_type"/>
</dbReference>
<keyword evidence="6 7" id="KW-0326">Glycosidase</keyword>
<dbReference type="GO" id="GO:0003796">
    <property type="term" value="F:lysozyme activity"/>
    <property type="evidence" value="ECO:0007669"/>
    <property type="project" value="UniProtKB-EC"/>
</dbReference>
<dbReference type="GO" id="GO:0042742">
    <property type="term" value="P:defense response to bacterium"/>
    <property type="evidence" value="ECO:0007669"/>
    <property type="project" value="UniProtKB-KW"/>
</dbReference>
<dbReference type="HAMAP" id="MF_04110">
    <property type="entry name" value="ENDOLYSIN_T4"/>
    <property type="match status" value="1"/>
</dbReference>
<keyword evidence="5" id="KW-1035">Host cytoplasm</keyword>
<evidence type="ECO:0000256" key="5">
    <source>
        <dbReference type="ARBA" id="ARBA00023200"/>
    </source>
</evidence>
<dbReference type="PANTHER" id="PTHR38107">
    <property type="match status" value="1"/>
</dbReference>
<dbReference type="GO" id="GO:0009253">
    <property type="term" value="P:peptidoglycan catabolic process"/>
    <property type="evidence" value="ECO:0007669"/>
    <property type="project" value="InterPro"/>
</dbReference>
<evidence type="ECO:0000256" key="7">
    <source>
        <dbReference type="RuleBase" id="RU003788"/>
    </source>
</evidence>
<keyword evidence="4 7" id="KW-0378">Hydrolase</keyword>
<dbReference type="EMBL" id="JABEQP010000002">
    <property type="protein sequence ID" value="MBB2196541.1"/>
    <property type="molecule type" value="Genomic_DNA"/>
</dbReference>
<protein>
    <recommendedName>
        <fullName evidence="7">Lysozyme</fullName>
        <ecNumber evidence="7">3.2.1.17</ecNumber>
    </recommendedName>
</protein>
<comment type="caution">
    <text evidence="8">The sequence shown here is derived from an EMBL/GenBank/DDBJ whole genome shotgun (WGS) entry which is preliminary data.</text>
</comment>
<evidence type="ECO:0000256" key="2">
    <source>
        <dbReference type="ARBA" id="ARBA00022529"/>
    </source>
</evidence>